<evidence type="ECO:0000256" key="1">
    <source>
        <dbReference type="SAM" id="MobiDB-lite"/>
    </source>
</evidence>
<dbReference type="AlphaFoldDB" id="A0A0D2LWJ4"/>
<feature type="compositionally biased region" description="Low complexity" evidence="1">
    <location>
        <begin position="722"/>
        <end position="732"/>
    </location>
</feature>
<accession>A0A0D2LWJ4</accession>
<feature type="region of interest" description="Disordered" evidence="1">
    <location>
        <begin position="1"/>
        <end position="81"/>
    </location>
</feature>
<sequence length="732" mass="76300">MSSLAPSGKPKAKTWASQMGIAVRSPSLLGRRQSTTQLEERDIPLSKTLSRDTTASTSPPPASDSTSLKSGPKWASKLKRTASIVSLLRPTMASAAKERDSDAAFIQTTDSWDSTTASSRPGTPSTDPNGKGPKWMSKLGAVARRSPSVPSLARPTATSAAKETDAAPTPAHNLEFISPAPGPASLAEASSAGAKPKTKWTSRVSGAMRRSSSLLSIARPVTAAKEDAVPPAWTYAYKAEVAAPVVVRAPFALTHEVEVLAESPTEEMGVPDAPMDASADVLIIDQVRVASPLPDVDLPSESADNAAAVDDTPELRTPEPFAHETDAGKRLASPFSGGVSQELGESSIDIRDAEHQRLVSPFADKALPDLPAPAAAPVESNTSAYEHLVSPFANVDSSEYPGEALAEPLVIQAHERSTGPFADAAPSDYVEEPKAVILPAEDLPPAIDVHVVEPAAQLDQDRATSPFDNAALAPAILADPAFSAVPVEEPLSGSAHISTQSDKAGTEQLVLGAYKDPVIDSSPRPRQREPDEPWTFVDSQADVEHARGNSVRNVLVAVPHERGLSGAGPGAVSGPVGHEGVYSPEPVRARMDEVHAIAVENARVTATEKTVTPAAVITQPKPPVVRAEPAPSFAAQSTPSPSTPASRVPSAPELASRVDLDEVRAIMVANARVTTTEKTVALAAIVHPTNLGPDTSAPSFRAPIIEPGETGETEESRRSDSRALAAAAKAPA</sequence>
<feature type="region of interest" description="Disordered" evidence="1">
    <location>
        <begin position="688"/>
        <end position="732"/>
    </location>
</feature>
<proteinExistence type="predicted"/>
<feature type="compositionally biased region" description="Low complexity" evidence="1">
    <location>
        <begin position="108"/>
        <end position="119"/>
    </location>
</feature>
<feature type="compositionally biased region" description="Low complexity" evidence="1">
    <location>
        <begin position="629"/>
        <end position="652"/>
    </location>
</feature>
<reference evidence="3" key="1">
    <citation type="submission" date="2014-04" db="EMBL/GenBank/DDBJ databases">
        <title>Evolutionary Origins and Diversification of the Mycorrhizal Mutualists.</title>
        <authorList>
            <consortium name="DOE Joint Genome Institute"/>
            <consortium name="Mycorrhizal Genomics Consortium"/>
            <person name="Kohler A."/>
            <person name="Kuo A."/>
            <person name="Nagy L.G."/>
            <person name="Floudas D."/>
            <person name="Copeland A."/>
            <person name="Barry K.W."/>
            <person name="Cichocki N."/>
            <person name="Veneault-Fourrey C."/>
            <person name="LaButti K."/>
            <person name="Lindquist E.A."/>
            <person name="Lipzen A."/>
            <person name="Lundell T."/>
            <person name="Morin E."/>
            <person name="Murat C."/>
            <person name="Riley R."/>
            <person name="Ohm R."/>
            <person name="Sun H."/>
            <person name="Tunlid A."/>
            <person name="Henrissat B."/>
            <person name="Grigoriev I.V."/>
            <person name="Hibbett D.S."/>
            <person name="Martin F."/>
        </authorList>
    </citation>
    <scope>NUCLEOTIDE SEQUENCE [LARGE SCALE GENOMIC DNA]</scope>
    <source>
        <strain evidence="3">FD-334 SS-4</strain>
    </source>
</reference>
<feature type="compositionally biased region" description="Basic and acidic residues" evidence="1">
    <location>
        <begin position="313"/>
        <end position="329"/>
    </location>
</feature>
<feature type="compositionally biased region" description="Low complexity" evidence="1">
    <location>
        <begin position="52"/>
        <end position="67"/>
    </location>
</feature>
<organism evidence="2 3">
    <name type="scientific">Hypholoma sublateritium (strain FD-334 SS-4)</name>
    <dbReference type="NCBI Taxonomy" id="945553"/>
    <lineage>
        <taxon>Eukaryota</taxon>
        <taxon>Fungi</taxon>
        <taxon>Dikarya</taxon>
        <taxon>Basidiomycota</taxon>
        <taxon>Agaricomycotina</taxon>
        <taxon>Agaricomycetes</taxon>
        <taxon>Agaricomycetidae</taxon>
        <taxon>Agaricales</taxon>
        <taxon>Agaricineae</taxon>
        <taxon>Strophariaceae</taxon>
        <taxon>Hypholoma</taxon>
    </lineage>
</organism>
<feature type="region of interest" description="Disordered" evidence="1">
    <location>
        <begin position="622"/>
        <end position="655"/>
    </location>
</feature>
<keyword evidence="3" id="KW-1185">Reference proteome</keyword>
<feature type="region of interest" description="Disordered" evidence="1">
    <location>
        <begin position="94"/>
        <end position="205"/>
    </location>
</feature>
<dbReference type="EMBL" id="KN817651">
    <property type="protein sequence ID" value="KJA15213.1"/>
    <property type="molecule type" value="Genomic_DNA"/>
</dbReference>
<evidence type="ECO:0000313" key="2">
    <source>
        <dbReference type="EMBL" id="KJA15213.1"/>
    </source>
</evidence>
<protein>
    <submittedName>
        <fullName evidence="2">Uncharacterized protein</fullName>
    </submittedName>
</protein>
<feature type="region of interest" description="Disordered" evidence="1">
    <location>
        <begin position="293"/>
        <end position="348"/>
    </location>
</feature>
<name>A0A0D2LWJ4_HYPSF</name>
<evidence type="ECO:0000313" key="3">
    <source>
        <dbReference type="Proteomes" id="UP000054270"/>
    </source>
</evidence>
<gene>
    <name evidence="2" type="ORF">HYPSUDRAFT_48596</name>
</gene>
<dbReference type="Proteomes" id="UP000054270">
    <property type="component" value="Unassembled WGS sequence"/>
</dbReference>